<dbReference type="PROSITE" id="PS51078">
    <property type="entry name" value="ICLR_ED"/>
    <property type="match status" value="1"/>
</dbReference>
<protein>
    <submittedName>
        <fullName evidence="6">Putative iclR family transcriptional regulator</fullName>
    </submittedName>
</protein>
<dbReference type="PANTHER" id="PTHR30136">
    <property type="entry name" value="HELIX-TURN-HELIX TRANSCRIPTIONAL REGULATOR, ICLR FAMILY"/>
    <property type="match status" value="1"/>
</dbReference>
<dbReference type="InterPro" id="IPR050707">
    <property type="entry name" value="HTH_MetabolicPath_Reg"/>
</dbReference>
<evidence type="ECO:0000256" key="3">
    <source>
        <dbReference type="ARBA" id="ARBA00023163"/>
    </source>
</evidence>
<dbReference type="eggNOG" id="COG1414">
    <property type="taxonomic scope" value="Bacteria"/>
</dbReference>
<feature type="domain" description="HTH iclR-type" evidence="4">
    <location>
        <begin position="10"/>
        <end position="71"/>
    </location>
</feature>
<dbReference type="GO" id="GO:0045892">
    <property type="term" value="P:negative regulation of DNA-templated transcription"/>
    <property type="evidence" value="ECO:0007669"/>
    <property type="project" value="TreeGrafter"/>
</dbReference>
<organism evidence="6 7">
    <name type="scientific">Microlunatus phosphovorus (strain ATCC 700054 / DSM 10555 / JCM 9379 / NBRC 101784 / NCIMB 13414 / VKM Ac-1990 / NM-1)</name>
    <dbReference type="NCBI Taxonomy" id="1032480"/>
    <lineage>
        <taxon>Bacteria</taxon>
        <taxon>Bacillati</taxon>
        <taxon>Actinomycetota</taxon>
        <taxon>Actinomycetes</taxon>
        <taxon>Propionibacteriales</taxon>
        <taxon>Propionibacteriaceae</taxon>
        <taxon>Microlunatus</taxon>
    </lineage>
</organism>
<accession>F5XPQ1</accession>
<evidence type="ECO:0000256" key="1">
    <source>
        <dbReference type="ARBA" id="ARBA00023015"/>
    </source>
</evidence>
<dbReference type="Gene3D" id="3.30.450.40">
    <property type="match status" value="1"/>
</dbReference>
<dbReference type="SUPFAM" id="SSF46785">
    <property type="entry name" value="Winged helix' DNA-binding domain"/>
    <property type="match status" value="1"/>
</dbReference>
<evidence type="ECO:0000256" key="2">
    <source>
        <dbReference type="ARBA" id="ARBA00023125"/>
    </source>
</evidence>
<feature type="domain" description="IclR-ED" evidence="5">
    <location>
        <begin position="72"/>
        <end position="257"/>
    </location>
</feature>
<keyword evidence="1" id="KW-0805">Transcription regulation</keyword>
<dbReference type="PROSITE" id="PS51077">
    <property type="entry name" value="HTH_ICLR"/>
    <property type="match status" value="1"/>
</dbReference>
<proteinExistence type="predicted"/>
<dbReference type="STRING" id="1032480.MLP_13450"/>
<dbReference type="KEGG" id="mph:MLP_13450"/>
<sequence>MKTETDRSPAPAVTRALAILRLLADSRGEPISLADLARGIGAAKSSTSNLCQALEDEEMIARKPSGYVLGRRNVELGGAYVAQFNQLREFYSFCESAPLLSQEIVQIAMLHDTEAVYLARHEGRATMQLTASIGSRFPAAPTAIGNALLTTLTDAEIIERFRGQQHFPQLTTNSVRTVPALLTKVRAARERGHAIDDNEVHPGIFGVAVVLPPWTSGDQPLAMGTSLMASMATPDFVARIVAELHEGVYRLSNPLYRATLN</sequence>
<reference evidence="6 7" key="1">
    <citation type="submission" date="2011-05" db="EMBL/GenBank/DDBJ databases">
        <title>Whole genome sequence of Microlunatus phosphovorus NM-1.</title>
        <authorList>
            <person name="Hosoyama A."/>
            <person name="Sasaki K."/>
            <person name="Harada T."/>
            <person name="Igarashi R."/>
            <person name="Kawakoshi A."/>
            <person name="Sasagawa M."/>
            <person name="Fukada J."/>
            <person name="Nakamura S."/>
            <person name="Katano Y."/>
            <person name="Hanada S."/>
            <person name="Kamagata Y."/>
            <person name="Nakamura N."/>
            <person name="Yamazaki S."/>
            <person name="Fujita N."/>
        </authorList>
    </citation>
    <scope>NUCLEOTIDE SEQUENCE [LARGE SCALE GENOMIC DNA]</scope>
    <source>
        <strain evidence="7">ATCC 700054 / DSM 10555 / JCM 9379 / NBRC 101784 / NCIMB 13414 / VKM Ac-1990 / NM-1</strain>
    </source>
</reference>
<dbReference type="GO" id="GO:0003677">
    <property type="term" value="F:DNA binding"/>
    <property type="evidence" value="ECO:0007669"/>
    <property type="project" value="UniProtKB-KW"/>
</dbReference>
<dbReference type="SUPFAM" id="SSF55781">
    <property type="entry name" value="GAF domain-like"/>
    <property type="match status" value="1"/>
</dbReference>
<dbReference type="HOGENOM" id="CLU_062618_6_3_11"/>
<keyword evidence="7" id="KW-1185">Reference proteome</keyword>
<dbReference type="GO" id="GO:0003700">
    <property type="term" value="F:DNA-binding transcription factor activity"/>
    <property type="evidence" value="ECO:0007669"/>
    <property type="project" value="TreeGrafter"/>
</dbReference>
<dbReference type="RefSeq" id="WP_013862242.1">
    <property type="nucleotide sequence ID" value="NC_015635.1"/>
</dbReference>
<dbReference type="InterPro" id="IPR014757">
    <property type="entry name" value="Tscrpt_reg_IclR_C"/>
</dbReference>
<dbReference type="InterPro" id="IPR036390">
    <property type="entry name" value="WH_DNA-bd_sf"/>
</dbReference>
<evidence type="ECO:0000313" key="7">
    <source>
        <dbReference type="Proteomes" id="UP000007947"/>
    </source>
</evidence>
<evidence type="ECO:0000259" key="5">
    <source>
        <dbReference type="PROSITE" id="PS51078"/>
    </source>
</evidence>
<name>F5XPQ1_MICPN</name>
<evidence type="ECO:0000313" key="6">
    <source>
        <dbReference type="EMBL" id="BAK34359.1"/>
    </source>
</evidence>
<dbReference type="InterPro" id="IPR036388">
    <property type="entry name" value="WH-like_DNA-bd_sf"/>
</dbReference>
<dbReference type="Gene3D" id="1.10.10.10">
    <property type="entry name" value="Winged helix-like DNA-binding domain superfamily/Winged helix DNA-binding domain"/>
    <property type="match status" value="1"/>
</dbReference>
<dbReference type="SMART" id="SM00346">
    <property type="entry name" value="HTH_ICLR"/>
    <property type="match status" value="1"/>
</dbReference>
<evidence type="ECO:0000259" key="4">
    <source>
        <dbReference type="PROSITE" id="PS51077"/>
    </source>
</evidence>
<dbReference type="PANTHER" id="PTHR30136:SF24">
    <property type="entry name" value="HTH-TYPE TRANSCRIPTIONAL REPRESSOR ALLR"/>
    <property type="match status" value="1"/>
</dbReference>
<dbReference type="Proteomes" id="UP000007947">
    <property type="component" value="Chromosome"/>
</dbReference>
<dbReference type="InterPro" id="IPR005471">
    <property type="entry name" value="Tscrpt_reg_IclR_N"/>
</dbReference>
<dbReference type="Pfam" id="PF09339">
    <property type="entry name" value="HTH_IclR"/>
    <property type="match status" value="1"/>
</dbReference>
<gene>
    <name evidence="6" type="ordered locus">MLP_13450</name>
</gene>
<dbReference type="InterPro" id="IPR029016">
    <property type="entry name" value="GAF-like_dom_sf"/>
</dbReference>
<dbReference type="Pfam" id="PF01614">
    <property type="entry name" value="IclR_C"/>
    <property type="match status" value="1"/>
</dbReference>
<keyword evidence="3" id="KW-0804">Transcription</keyword>
<keyword evidence="2" id="KW-0238">DNA-binding</keyword>
<dbReference type="AlphaFoldDB" id="F5XPQ1"/>
<dbReference type="EMBL" id="AP012204">
    <property type="protein sequence ID" value="BAK34359.1"/>
    <property type="molecule type" value="Genomic_DNA"/>
</dbReference>
<dbReference type="OrthoDB" id="4068713at2"/>